<dbReference type="InterPro" id="IPR051043">
    <property type="entry name" value="Sulfatase_Mod_Factor_Kinase"/>
</dbReference>
<proteinExistence type="predicted"/>
<evidence type="ECO:0000313" key="3">
    <source>
        <dbReference type="Proteomes" id="UP001180724"/>
    </source>
</evidence>
<dbReference type="Pfam" id="PF03781">
    <property type="entry name" value="FGE-sulfatase"/>
    <property type="match status" value="1"/>
</dbReference>
<sequence length="328" mass="36750">MTRAGLPANPNDLADREAMGLPRSFVSRTDHVLLAEAHRKLAGREPEHLAAAAEDHLLPFTERLAAGSLLGLLEDPRISALDPAMVEVPAGTFRMGLDPARVAATAQEWRHVGVLPEWIRKETPEHTVDVARFRLARYPVTNAEYRRFLEDTDERWLPTSWRFGVYPAHLSNHPVWTVPPEAADAYTRWLAGRTGRAFRLPTEAEWEYAASGGDGREYPWGEAFHPERCNTAEAGPLGTTPVGIYPEGRAPFGCDDMAGNVEEYVADDYRPYPGGPRVADDLARDEKPYRIARGGSFTRFGDLTRCRRRHGWYSKPIYAMGFRIAETP</sequence>
<dbReference type="SUPFAM" id="SSF56436">
    <property type="entry name" value="C-type lectin-like"/>
    <property type="match status" value="1"/>
</dbReference>
<dbReference type="Proteomes" id="UP001180724">
    <property type="component" value="Unassembled WGS sequence"/>
</dbReference>
<reference evidence="2" key="1">
    <citation type="submission" date="2024-05" db="EMBL/GenBank/DDBJ databases">
        <title>30 novel species of actinomycetes from the DSMZ collection.</title>
        <authorList>
            <person name="Nouioui I."/>
        </authorList>
    </citation>
    <scope>NUCLEOTIDE SEQUENCE</scope>
    <source>
        <strain evidence="2">DSM 40712</strain>
    </source>
</reference>
<keyword evidence="3" id="KW-1185">Reference proteome</keyword>
<evidence type="ECO:0000259" key="1">
    <source>
        <dbReference type="Pfam" id="PF03781"/>
    </source>
</evidence>
<dbReference type="InterPro" id="IPR016187">
    <property type="entry name" value="CTDL_fold"/>
</dbReference>
<dbReference type="PANTHER" id="PTHR23150">
    <property type="entry name" value="SULFATASE MODIFYING FACTOR 1, 2"/>
    <property type="match status" value="1"/>
</dbReference>
<evidence type="ECO:0000313" key="2">
    <source>
        <dbReference type="EMBL" id="MDT0610458.1"/>
    </source>
</evidence>
<name>A0ABU3AKJ6_9ACTN</name>
<accession>A0ABU3AKJ6</accession>
<organism evidence="2 3">
    <name type="scientific">Streptomyces lancefieldiae</name>
    <dbReference type="NCBI Taxonomy" id="3075520"/>
    <lineage>
        <taxon>Bacteria</taxon>
        <taxon>Bacillati</taxon>
        <taxon>Actinomycetota</taxon>
        <taxon>Actinomycetes</taxon>
        <taxon>Kitasatosporales</taxon>
        <taxon>Streptomycetaceae</taxon>
        <taxon>Streptomyces</taxon>
    </lineage>
</organism>
<dbReference type="EMBL" id="JAVRFH010000007">
    <property type="protein sequence ID" value="MDT0610458.1"/>
    <property type="molecule type" value="Genomic_DNA"/>
</dbReference>
<dbReference type="RefSeq" id="WP_311571971.1">
    <property type="nucleotide sequence ID" value="NZ_JAVRFH010000007.1"/>
</dbReference>
<dbReference type="Gene3D" id="3.90.1580.10">
    <property type="entry name" value="paralog of FGE (formylglycine-generating enzyme)"/>
    <property type="match status" value="1"/>
</dbReference>
<feature type="domain" description="Sulfatase-modifying factor enzyme-like" evidence="1">
    <location>
        <begin position="83"/>
        <end position="325"/>
    </location>
</feature>
<dbReference type="InterPro" id="IPR005532">
    <property type="entry name" value="SUMF_dom"/>
</dbReference>
<dbReference type="InterPro" id="IPR042095">
    <property type="entry name" value="SUMF_sf"/>
</dbReference>
<comment type="caution">
    <text evidence="2">The sequence shown here is derived from an EMBL/GenBank/DDBJ whole genome shotgun (WGS) entry which is preliminary data.</text>
</comment>
<dbReference type="PANTHER" id="PTHR23150:SF19">
    <property type="entry name" value="FORMYLGLYCINE-GENERATING ENZYME"/>
    <property type="match status" value="1"/>
</dbReference>
<gene>
    <name evidence="2" type="ORF">RM812_09470</name>
</gene>
<protein>
    <submittedName>
        <fullName evidence="2">SUMF1/EgtB/PvdO family nonheme iron enzyme</fullName>
    </submittedName>
</protein>